<accession>A0A3R7SM26</accession>
<dbReference type="PANTHER" id="PTHR47412">
    <property type="entry name" value="FI01434P-RELATED"/>
    <property type="match status" value="1"/>
</dbReference>
<evidence type="ECO:0000313" key="1">
    <source>
        <dbReference type="EMBL" id="ROT66541.1"/>
    </source>
</evidence>
<comment type="caution">
    <text evidence="1">The sequence shown here is derived from an EMBL/GenBank/DDBJ whole genome shotgun (WGS) entry which is preliminary data.</text>
</comment>
<dbReference type="AlphaFoldDB" id="A0A3R7SM26"/>
<dbReference type="EMBL" id="QCYY01002918">
    <property type="protein sequence ID" value="ROT66541.1"/>
    <property type="molecule type" value="Genomic_DNA"/>
</dbReference>
<keyword evidence="1" id="KW-0808">Transferase</keyword>
<dbReference type="OrthoDB" id="6352511at2759"/>
<proteinExistence type="predicted"/>
<dbReference type="Proteomes" id="UP000283509">
    <property type="component" value="Unassembled WGS sequence"/>
</dbReference>
<protein>
    <submittedName>
        <fullName evidence="1">N-acetyllactosaminide beta-1,3-N-acetylglucosaminyltransferase</fullName>
    </submittedName>
</protein>
<keyword evidence="1" id="KW-0328">Glycosyltransferase</keyword>
<organism evidence="1 2">
    <name type="scientific">Penaeus vannamei</name>
    <name type="common">Whiteleg shrimp</name>
    <name type="synonym">Litopenaeus vannamei</name>
    <dbReference type="NCBI Taxonomy" id="6689"/>
    <lineage>
        <taxon>Eukaryota</taxon>
        <taxon>Metazoa</taxon>
        <taxon>Ecdysozoa</taxon>
        <taxon>Arthropoda</taxon>
        <taxon>Crustacea</taxon>
        <taxon>Multicrustacea</taxon>
        <taxon>Malacostraca</taxon>
        <taxon>Eumalacostraca</taxon>
        <taxon>Eucarida</taxon>
        <taxon>Decapoda</taxon>
        <taxon>Dendrobranchiata</taxon>
        <taxon>Penaeoidea</taxon>
        <taxon>Penaeidae</taxon>
        <taxon>Penaeus</taxon>
    </lineage>
</organism>
<name>A0A3R7SM26_PENVA</name>
<gene>
    <name evidence="1" type="ORF">C7M84_015420</name>
</gene>
<reference evidence="1 2" key="1">
    <citation type="submission" date="2018-04" db="EMBL/GenBank/DDBJ databases">
        <authorList>
            <person name="Zhang X."/>
            <person name="Yuan J."/>
            <person name="Li F."/>
            <person name="Xiang J."/>
        </authorList>
    </citation>
    <scope>NUCLEOTIDE SEQUENCE [LARGE SCALE GENOMIC DNA]</scope>
    <source>
        <tissue evidence="1">Muscle</tissue>
    </source>
</reference>
<keyword evidence="2" id="KW-1185">Reference proteome</keyword>
<sequence length="141" mass="16110">MYVMCVLDYEFHVLDNAFLVHRPGIKRHRRDRHRDQLTAKQNALLHSKITPELHTIYGKRGACYFSSHRLNHFSHWLAVSSSWLVGSSQRTVNSSYPSAGSSHQLDDLSHTRRSIFFLQFQKAARSRLTAPACRGGGTFAV</sequence>
<dbReference type="PANTHER" id="PTHR47412:SF1">
    <property type="entry name" value="FI01434P-RELATED"/>
    <property type="match status" value="1"/>
</dbReference>
<dbReference type="Pfam" id="PF13896">
    <property type="entry name" value="Glyco_transf_49"/>
    <property type="match status" value="1"/>
</dbReference>
<evidence type="ECO:0000313" key="2">
    <source>
        <dbReference type="Proteomes" id="UP000283509"/>
    </source>
</evidence>
<dbReference type="GO" id="GO:0016757">
    <property type="term" value="F:glycosyltransferase activity"/>
    <property type="evidence" value="ECO:0007669"/>
    <property type="project" value="UniProtKB-KW"/>
</dbReference>
<reference evidence="1 2" key="2">
    <citation type="submission" date="2019-01" db="EMBL/GenBank/DDBJ databases">
        <title>The decoding of complex shrimp genome reveals the adaptation for benthos swimmer, frequently molting mechanism and breeding impact on genome.</title>
        <authorList>
            <person name="Sun Y."/>
            <person name="Gao Y."/>
            <person name="Yu Y."/>
        </authorList>
    </citation>
    <scope>NUCLEOTIDE SEQUENCE [LARGE SCALE GENOMIC DNA]</scope>
    <source>
        <tissue evidence="1">Muscle</tissue>
    </source>
</reference>